<reference evidence="6" key="2">
    <citation type="submission" date="2015-01" db="EMBL/GenBank/DDBJ databases">
        <title>Evolutionary Origins and Diversification of the Mycorrhizal Mutualists.</title>
        <authorList>
            <consortium name="DOE Joint Genome Institute"/>
            <consortium name="Mycorrhizal Genomics Consortium"/>
            <person name="Kohler A."/>
            <person name="Kuo A."/>
            <person name="Nagy L.G."/>
            <person name="Floudas D."/>
            <person name="Copeland A."/>
            <person name="Barry K.W."/>
            <person name="Cichocki N."/>
            <person name="Veneault-Fourrey C."/>
            <person name="LaButti K."/>
            <person name="Lindquist E.A."/>
            <person name="Lipzen A."/>
            <person name="Lundell T."/>
            <person name="Morin E."/>
            <person name="Murat C."/>
            <person name="Riley R."/>
            <person name="Ohm R."/>
            <person name="Sun H."/>
            <person name="Tunlid A."/>
            <person name="Henrissat B."/>
            <person name="Grigoriev I.V."/>
            <person name="Hibbett D.S."/>
            <person name="Martin F."/>
        </authorList>
    </citation>
    <scope>NUCLEOTIDE SEQUENCE [LARGE SCALE GENOMIC DNA]</scope>
    <source>
        <strain evidence="6">MAFF 305830</strain>
    </source>
</reference>
<dbReference type="Pfam" id="PF01734">
    <property type="entry name" value="Patatin"/>
    <property type="match status" value="1"/>
</dbReference>
<dbReference type="InterPro" id="IPR016035">
    <property type="entry name" value="Acyl_Trfase/lysoPLipase"/>
</dbReference>
<reference evidence="5 6" key="1">
    <citation type="submission" date="2014-04" db="EMBL/GenBank/DDBJ databases">
        <authorList>
            <consortium name="DOE Joint Genome Institute"/>
            <person name="Kuo A."/>
            <person name="Zuccaro A."/>
            <person name="Kohler A."/>
            <person name="Nagy L.G."/>
            <person name="Floudas D."/>
            <person name="Copeland A."/>
            <person name="Barry K.W."/>
            <person name="Cichocki N."/>
            <person name="Veneault-Fourrey C."/>
            <person name="LaButti K."/>
            <person name="Lindquist E.A."/>
            <person name="Lipzen A."/>
            <person name="Lundell T."/>
            <person name="Morin E."/>
            <person name="Murat C."/>
            <person name="Sun H."/>
            <person name="Tunlid A."/>
            <person name="Henrissat B."/>
            <person name="Grigoriev I.V."/>
            <person name="Hibbett D.S."/>
            <person name="Martin F."/>
            <person name="Nordberg H.P."/>
            <person name="Cantor M.N."/>
            <person name="Hua S.X."/>
        </authorList>
    </citation>
    <scope>NUCLEOTIDE SEQUENCE [LARGE SCALE GENOMIC DNA]</scope>
    <source>
        <strain evidence="5 6">MAFF 305830</strain>
    </source>
</reference>
<dbReference type="EMBL" id="KN824395">
    <property type="protein sequence ID" value="KIM21059.1"/>
    <property type="molecule type" value="Genomic_DNA"/>
</dbReference>
<keyword evidence="3" id="KW-0443">Lipid metabolism</keyword>
<dbReference type="PANTHER" id="PTHR24185">
    <property type="entry name" value="CALCIUM-INDEPENDENT PHOSPHOLIPASE A2-GAMMA"/>
    <property type="match status" value="1"/>
</dbReference>
<dbReference type="GO" id="GO:0016020">
    <property type="term" value="C:membrane"/>
    <property type="evidence" value="ECO:0007669"/>
    <property type="project" value="TreeGrafter"/>
</dbReference>
<proteinExistence type="predicted"/>
<protein>
    <recommendedName>
        <fullName evidence="4">PNPLA domain-containing protein</fullName>
    </recommendedName>
</protein>
<dbReference type="Gene3D" id="3.40.1090.10">
    <property type="entry name" value="Cytosolic phospholipase A2 catalytic domain"/>
    <property type="match status" value="1"/>
</dbReference>
<evidence type="ECO:0000259" key="4">
    <source>
        <dbReference type="Pfam" id="PF01734"/>
    </source>
</evidence>
<keyword evidence="1" id="KW-0378">Hydrolase</keyword>
<evidence type="ECO:0000313" key="6">
    <source>
        <dbReference type="Proteomes" id="UP000054097"/>
    </source>
</evidence>
<dbReference type="OrthoDB" id="630895at2759"/>
<accession>A0A0C3ALZ6</accession>
<keyword evidence="2" id="KW-0442">Lipid degradation</keyword>
<dbReference type="STRING" id="933852.A0A0C3ALZ6"/>
<dbReference type="GO" id="GO:0016042">
    <property type="term" value="P:lipid catabolic process"/>
    <property type="evidence" value="ECO:0007669"/>
    <property type="project" value="UniProtKB-KW"/>
</dbReference>
<evidence type="ECO:0000256" key="1">
    <source>
        <dbReference type="ARBA" id="ARBA00022801"/>
    </source>
</evidence>
<dbReference type="PANTHER" id="PTHR24185:SF1">
    <property type="entry name" value="CALCIUM-INDEPENDENT PHOSPHOLIPASE A2-GAMMA"/>
    <property type="match status" value="1"/>
</dbReference>
<dbReference type="GO" id="GO:0046486">
    <property type="term" value="P:glycerolipid metabolic process"/>
    <property type="evidence" value="ECO:0007669"/>
    <property type="project" value="UniProtKB-ARBA"/>
</dbReference>
<dbReference type="AlphaFoldDB" id="A0A0C3ALZ6"/>
<dbReference type="InterPro" id="IPR002641">
    <property type="entry name" value="PNPLA_dom"/>
</dbReference>
<dbReference type="Proteomes" id="UP000054097">
    <property type="component" value="Unassembled WGS sequence"/>
</dbReference>
<evidence type="ECO:0000256" key="2">
    <source>
        <dbReference type="ARBA" id="ARBA00022963"/>
    </source>
</evidence>
<keyword evidence="6" id="KW-1185">Reference proteome</keyword>
<dbReference type="SUPFAM" id="SSF52151">
    <property type="entry name" value="FabD/lysophospholipase-like"/>
    <property type="match status" value="1"/>
</dbReference>
<evidence type="ECO:0000313" key="5">
    <source>
        <dbReference type="EMBL" id="KIM21059.1"/>
    </source>
</evidence>
<feature type="domain" description="PNPLA" evidence="4">
    <location>
        <begin position="5"/>
        <end position="68"/>
    </location>
</feature>
<evidence type="ECO:0000256" key="3">
    <source>
        <dbReference type="ARBA" id="ARBA00023098"/>
    </source>
</evidence>
<gene>
    <name evidence="5" type="ORF">M408DRAFT_58843</name>
</gene>
<feature type="non-terminal residue" evidence="5">
    <location>
        <position position="82"/>
    </location>
</feature>
<dbReference type="HOGENOM" id="CLU_169792_0_0_1"/>
<feature type="non-terminal residue" evidence="5">
    <location>
        <position position="1"/>
    </location>
</feature>
<organism evidence="5 6">
    <name type="scientific">Serendipita vermifera MAFF 305830</name>
    <dbReference type="NCBI Taxonomy" id="933852"/>
    <lineage>
        <taxon>Eukaryota</taxon>
        <taxon>Fungi</taxon>
        <taxon>Dikarya</taxon>
        <taxon>Basidiomycota</taxon>
        <taxon>Agaricomycotina</taxon>
        <taxon>Agaricomycetes</taxon>
        <taxon>Sebacinales</taxon>
        <taxon>Serendipitaceae</taxon>
        <taxon>Serendipita</taxon>
    </lineage>
</organism>
<dbReference type="GO" id="GO:0047499">
    <property type="term" value="F:calcium-independent phospholipase A2 activity"/>
    <property type="evidence" value="ECO:0007669"/>
    <property type="project" value="TreeGrafter"/>
</dbReference>
<sequence>LCSADGGGVRSLSQLEIMKTIMHQLNWNETKLPCERFDFMGGSGTGGLIAIMFARLRMSVDEVFDEFDIIVEQVYNQENMPP</sequence>
<name>A0A0C3ALZ6_SERVB</name>
<dbReference type="GO" id="GO:0019369">
    <property type="term" value="P:arachidonate metabolic process"/>
    <property type="evidence" value="ECO:0007669"/>
    <property type="project" value="TreeGrafter"/>
</dbReference>